<dbReference type="OMA" id="TVELKYW"/>
<dbReference type="InterPro" id="IPR004640">
    <property type="entry name" value="HscB"/>
</dbReference>
<dbReference type="EMBL" id="HF936636">
    <property type="protein sequence ID" value="CCX34819.1"/>
    <property type="molecule type" value="Genomic_DNA"/>
</dbReference>
<dbReference type="GO" id="GO:0005739">
    <property type="term" value="C:mitochondrion"/>
    <property type="evidence" value="ECO:0007669"/>
    <property type="project" value="TreeGrafter"/>
</dbReference>
<evidence type="ECO:0000313" key="4">
    <source>
        <dbReference type="EMBL" id="CCX34819.1"/>
    </source>
</evidence>
<keyword evidence="2" id="KW-0143">Chaperone</keyword>
<dbReference type="PANTHER" id="PTHR14021">
    <property type="entry name" value="IRON-SULFUR CLUSTER CO-CHAPERONE PROTEIN HSCB"/>
    <property type="match status" value="1"/>
</dbReference>
<dbReference type="GO" id="GO:0044571">
    <property type="term" value="P:[2Fe-2S] cluster assembly"/>
    <property type="evidence" value="ECO:0007669"/>
    <property type="project" value="InterPro"/>
</dbReference>
<dbReference type="Gene3D" id="1.10.287.110">
    <property type="entry name" value="DnaJ domain"/>
    <property type="match status" value="1"/>
</dbReference>
<dbReference type="GO" id="GO:0051087">
    <property type="term" value="F:protein-folding chaperone binding"/>
    <property type="evidence" value="ECO:0007669"/>
    <property type="project" value="InterPro"/>
</dbReference>
<dbReference type="Gene3D" id="1.20.1280.20">
    <property type="entry name" value="HscB, C-terminal domain"/>
    <property type="match status" value="1"/>
</dbReference>
<sequence length="211" mass="23899">MKGAQLRLTALRPSLLTTPTCRLLPAVRHSSTTKPPPNFYTLFPTAIPQGAPPAGPFNVDLRALQREFFSLQQQSHPDTPAHLRTSSLPSSAYINKAYTTLKDPLSRAQYLLSTQGIDIEDESLKMDDQEILMEVIETQEEIEEVSTEEELEPIKAKNQERVVETVKNLAEALEAADWEKAKGLAVRLRYWRNVEETLKHWEKGGEVRLIH</sequence>
<gene>
    <name evidence="4" type="ORF">PCON_04337</name>
</gene>
<evidence type="ECO:0000313" key="5">
    <source>
        <dbReference type="Proteomes" id="UP000018144"/>
    </source>
</evidence>
<dbReference type="InterPro" id="IPR009073">
    <property type="entry name" value="HscB_oligo_C"/>
</dbReference>
<dbReference type="STRING" id="1076935.U4LT30"/>
<organism evidence="4 5">
    <name type="scientific">Pyronema omphalodes (strain CBS 100304)</name>
    <name type="common">Pyronema confluens</name>
    <dbReference type="NCBI Taxonomy" id="1076935"/>
    <lineage>
        <taxon>Eukaryota</taxon>
        <taxon>Fungi</taxon>
        <taxon>Dikarya</taxon>
        <taxon>Ascomycota</taxon>
        <taxon>Pezizomycotina</taxon>
        <taxon>Pezizomycetes</taxon>
        <taxon>Pezizales</taxon>
        <taxon>Pyronemataceae</taxon>
        <taxon>Pyronema</taxon>
    </lineage>
</organism>
<accession>U4LT30</accession>
<evidence type="ECO:0000259" key="3">
    <source>
        <dbReference type="Pfam" id="PF07743"/>
    </source>
</evidence>
<dbReference type="SUPFAM" id="SSF47144">
    <property type="entry name" value="HSC20 (HSCB), C-terminal oligomerisation domain"/>
    <property type="match status" value="1"/>
</dbReference>
<dbReference type="NCBIfam" id="TIGR00714">
    <property type="entry name" value="hscB"/>
    <property type="match status" value="1"/>
</dbReference>
<keyword evidence="5" id="KW-1185">Reference proteome</keyword>
<dbReference type="Proteomes" id="UP000018144">
    <property type="component" value="Unassembled WGS sequence"/>
</dbReference>
<dbReference type="InterPro" id="IPR036386">
    <property type="entry name" value="HscB_C_sf"/>
</dbReference>
<evidence type="ECO:0000256" key="1">
    <source>
        <dbReference type="ARBA" id="ARBA00010476"/>
    </source>
</evidence>
<dbReference type="GO" id="GO:0051259">
    <property type="term" value="P:protein complex oligomerization"/>
    <property type="evidence" value="ECO:0007669"/>
    <property type="project" value="InterPro"/>
</dbReference>
<reference evidence="4 5" key="1">
    <citation type="journal article" date="2013" name="PLoS Genet.">
        <title>The genome and development-dependent transcriptomes of Pyronema confluens: a window into fungal evolution.</title>
        <authorList>
            <person name="Traeger S."/>
            <person name="Altegoer F."/>
            <person name="Freitag M."/>
            <person name="Gabaldon T."/>
            <person name="Kempken F."/>
            <person name="Kumar A."/>
            <person name="Marcet-Houben M."/>
            <person name="Poggeler S."/>
            <person name="Stajich J.E."/>
            <person name="Nowrousian M."/>
        </authorList>
    </citation>
    <scope>NUCLEOTIDE SEQUENCE [LARGE SCALE GENOMIC DNA]</scope>
    <source>
        <strain evidence="5">CBS 100304</strain>
        <tissue evidence="4">Vegetative mycelium</tissue>
    </source>
</reference>
<dbReference type="eggNOG" id="KOG3192">
    <property type="taxonomic scope" value="Eukaryota"/>
</dbReference>
<dbReference type="PANTHER" id="PTHR14021:SF15">
    <property type="entry name" value="IRON-SULFUR CLUSTER CO-CHAPERONE PROTEIN HSCB"/>
    <property type="match status" value="1"/>
</dbReference>
<dbReference type="OrthoDB" id="448954at2759"/>
<dbReference type="Pfam" id="PF07743">
    <property type="entry name" value="HSCB_C"/>
    <property type="match status" value="1"/>
</dbReference>
<dbReference type="GO" id="GO:0001671">
    <property type="term" value="F:ATPase activator activity"/>
    <property type="evidence" value="ECO:0007669"/>
    <property type="project" value="InterPro"/>
</dbReference>
<dbReference type="AlphaFoldDB" id="U4LT30"/>
<protein>
    <submittedName>
        <fullName evidence="4">Similar to J-type co-chaperone jac1, mitochondrial acc. no. Q9UTL6</fullName>
    </submittedName>
</protein>
<comment type="similarity">
    <text evidence="1">Belongs to the HscB family.</text>
</comment>
<dbReference type="SUPFAM" id="SSF46565">
    <property type="entry name" value="Chaperone J-domain"/>
    <property type="match status" value="1"/>
</dbReference>
<proteinExistence type="inferred from homology"/>
<feature type="domain" description="Co-chaperone HscB C-terminal oligomerisation" evidence="3">
    <location>
        <begin position="128"/>
        <end position="199"/>
    </location>
</feature>
<dbReference type="InterPro" id="IPR036869">
    <property type="entry name" value="J_dom_sf"/>
</dbReference>
<name>U4LT30_PYROM</name>
<evidence type="ECO:0000256" key="2">
    <source>
        <dbReference type="ARBA" id="ARBA00023186"/>
    </source>
</evidence>